<dbReference type="RefSeq" id="WP_266345605.1">
    <property type="nucleotide sequence ID" value="NZ_JAPKNH010000009.1"/>
</dbReference>
<name>A0ABW0PYV1_9HYPH</name>
<keyword evidence="1" id="KW-1133">Transmembrane helix</keyword>
<dbReference type="EMBL" id="JBHSML010000007">
    <property type="protein sequence ID" value="MFC5517249.1"/>
    <property type="molecule type" value="Genomic_DNA"/>
</dbReference>
<keyword evidence="1" id="KW-0812">Transmembrane</keyword>
<protein>
    <submittedName>
        <fullName evidence="2">DUF2244 domain-containing protein</fullName>
    </submittedName>
</protein>
<reference evidence="3" key="1">
    <citation type="journal article" date="2019" name="Int. J. Syst. Evol. Microbiol.">
        <title>The Global Catalogue of Microorganisms (GCM) 10K type strain sequencing project: providing services to taxonomists for standard genome sequencing and annotation.</title>
        <authorList>
            <consortium name="The Broad Institute Genomics Platform"/>
            <consortium name="The Broad Institute Genome Sequencing Center for Infectious Disease"/>
            <person name="Wu L."/>
            <person name="Ma J."/>
        </authorList>
    </citation>
    <scope>NUCLEOTIDE SEQUENCE [LARGE SCALE GENOMIC DNA]</scope>
    <source>
        <strain evidence="3">KACC 12633</strain>
    </source>
</reference>
<dbReference type="PIRSF" id="PIRSF032162">
    <property type="entry name" value="UCP032162_imp"/>
    <property type="match status" value="1"/>
</dbReference>
<proteinExistence type="predicted"/>
<evidence type="ECO:0000313" key="3">
    <source>
        <dbReference type="Proteomes" id="UP001596150"/>
    </source>
</evidence>
<feature type="transmembrane region" description="Helical" evidence="1">
    <location>
        <begin position="63"/>
        <end position="82"/>
    </location>
</feature>
<keyword evidence="1" id="KW-0472">Membrane</keyword>
<dbReference type="Pfam" id="PF10003">
    <property type="entry name" value="DUF2244"/>
    <property type="match status" value="1"/>
</dbReference>
<organism evidence="2 3">
    <name type="scientific">Kaistia terrae</name>
    <dbReference type="NCBI Taxonomy" id="537017"/>
    <lineage>
        <taxon>Bacteria</taxon>
        <taxon>Pseudomonadati</taxon>
        <taxon>Pseudomonadota</taxon>
        <taxon>Alphaproteobacteria</taxon>
        <taxon>Hyphomicrobiales</taxon>
        <taxon>Kaistiaceae</taxon>
        <taxon>Kaistia</taxon>
    </lineage>
</organism>
<dbReference type="Proteomes" id="UP001596150">
    <property type="component" value="Unassembled WGS sequence"/>
</dbReference>
<dbReference type="InterPro" id="IPR019253">
    <property type="entry name" value="DUF2244_TM"/>
</dbReference>
<dbReference type="InterPro" id="IPR016990">
    <property type="entry name" value="UCP032162_TM"/>
</dbReference>
<feature type="transmembrane region" description="Helical" evidence="1">
    <location>
        <begin position="37"/>
        <end position="57"/>
    </location>
</feature>
<evidence type="ECO:0000313" key="2">
    <source>
        <dbReference type="EMBL" id="MFC5517249.1"/>
    </source>
</evidence>
<evidence type="ECO:0000256" key="1">
    <source>
        <dbReference type="SAM" id="Phobius"/>
    </source>
</evidence>
<comment type="caution">
    <text evidence="2">The sequence shown here is derived from an EMBL/GenBank/DDBJ whole genome shotgun (WGS) entry which is preliminary data.</text>
</comment>
<accession>A0ABW0PYV1</accession>
<keyword evidence="3" id="KW-1185">Reference proteome</keyword>
<sequence length="174" mass="19549">MTDRNVEMTQNVPQPAPDNVLFRATLKPYRSLTPRGFAALMMVIVLTCFGSALLFWSMGAWPIAAFFGLDILAIHLAFHLNYRAARACEIVEMTEEHLTVRRIAPNGRSEAFDFNPYWARLEVERVPDWGIIRMALASHGRRLAIGGFLNPDDRESFATALTNALASVRTPERA</sequence>
<gene>
    <name evidence="2" type="ORF">ACFPP9_15795</name>
</gene>